<keyword evidence="3" id="KW-1185">Reference proteome</keyword>
<dbReference type="Gene3D" id="3.40.250.10">
    <property type="entry name" value="Rhodanese-like domain"/>
    <property type="match status" value="1"/>
</dbReference>
<reference evidence="2 3" key="1">
    <citation type="journal article" date="2017" name="Antonie Van Leeuwenhoek">
        <title>Rhizobium rhizosphaerae sp. nov., a novel species isolated from rice rhizosphere.</title>
        <authorList>
            <person name="Zhao J.J."/>
            <person name="Zhang J."/>
            <person name="Zhang R.J."/>
            <person name="Zhang C.W."/>
            <person name="Yin H.Q."/>
            <person name="Zhang X.X."/>
        </authorList>
    </citation>
    <scope>NUCLEOTIDE SEQUENCE [LARGE SCALE GENOMIC DNA]</scope>
    <source>
        <strain evidence="2 3">E3</strain>
    </source>
</reference>
<dbReference type="SMART" id="SM00450">
    <property type="entry name" value="RHOD"/>
    <property type="match status" value="1"/>
</dbReference>
<evidence type="ECO:0000259" key="1">
    <source>
        <dbReference type="PROSITE" id="PS50206"/>
    </source>
</evidence>
<sequence>MKKQMHSLIPIFTLLLAMLFCPPILAETVWIDVRSEAEYKLDNIAGDMRITHTDIVEQVSKQYPDKNTEIHLYCRSGGRAGKAQEALQQAGYNNVKNAGGIDDAREERSIVDK</sequence>
<proteinExistence type="predicted"/>
<comment type="caution">
    <text evidence="2">The sequence shown here is derived from an EMBL/GenBank/DDBJ whole genome shotgun (WGS) entry which is preliminary data.</text>
</comment>
<dbReference type="STRING" id="1127673.GLIP_3989"/>
<feature type="domain" description="Rhodanese" evidence="1">
    <location>
        <begin position="24"/>
        <end position="112"/>
    </location>
</feature>
<dbReference type="PROSITE" id="PS50206">
    <property type="entry name" value="RHODANESE_3"/>
    <property type="match status" value="1"/>
</dbReference>
<dbReference type="RefSeq" id="WP_008846402.1">
    <property type="nucleotide sequence ID" value="NZ_BAEN01000076.1"/>
</dbReference>
<accession>K6YZF6</accession>
<dbReference type="InterPro" id="IPR001763">
    <property type="entry name" value="Rhodanese-like_dom"/>
</dbReference>
<dbReference type="eggNOG" id="COG0607">
    <property type="taxonomic scope" value="Bacteria"/>
</dbReference>
<dbReference type="PANTHER" id="PTHR43031:SF1">
    <property type="entry name" value="PYRIDINE NUCLEOTIDE-DISULPHIDE OXIDOREDUCTASE"/>
    <property type="match status" value="1"/>
</dbReference>
<dbReference type="EMBL" id="BAEN01000076">
    <property type="protein sequence ID" value="GAC16600.1"/>
    <property type="molecule type" value="Genomic_DNA"/>
</dbReference>
<dbReference type="Proteomes" id="UP000006334">
    <property type="component" value="Unassembled WGS sequence"/>
</dbReference>
<evidence type="ECO:0000313" key="3">
    <source>
        <dbReference type="Proteomes" id="UP000006334"/>
    </source>
</evidence>
<evidence type="ECO:0000313" key="2">
    <source>
        <dbReference type="EMBL" id="GAC16600.1"/>
    </source>
</evidence>
<protein>
    <submittedName>
        <fullName evidence="2">Phage shock protein E</fullName>
    </submittedName>
</protein>
<dbReference type="InterPro" id="IPR036873">
    <property type="entry name" value="Rhodanese-like_dom_sf"/>
</dbReference>
<dbReference type="PANTHER" id="PTHR43031">
    <property type="entry name" value="FAD-DEPENDENT OXIDOREDUCTASE"/>
    <property type="match status" value="1"/>
</dbReference>
<dbReference type="AlphaFoldDB" id="K6YZF6"/>
<dbReference type="InterPro" id="IPR050229">
    <property type="entry name" value="GlpE_sulfurtransferase"/>
</dbReference>
<organism evidence="2 3">
    <name type="scientific">Aliiglaciecola lipolytica E3</name>
    <dbReference type="NCBI Taxonomy" id="1127673"/>
    <lineage>
        <taxon>Bacteria</taxon>
        <taxon>Pseudomonadati</taxon>
        <taxon>Pseudomonadota</taxon>
        <taxon>Gammaproteobacteria</taxon>
        <taxon>Alteromonadales</taxon>
        <taxon>Alteromonadaceae</taxon>
        <taxon>Aliiglaciecola</taxon>
    </lineage>
</organism>
<dbReference type="CDD" id="cd00158">
    <property type="entry name" value="RHOD"/>
    <property type="match status" value="1"/>
</dbReference>
<gene>
    <name evidence="2" type="primary">pspE</name>
    <name evidence="2" type="ORF">GLIP_3989</name>
</gene>
<name>K6YZF6_9ALTE</name>
<dbReference type="SUPFAM" id="SSF52821">
    <property type="entry name" value="Rhodanese/Cell cycle control phosphatase"/>
    <property type="match status" value="1"/>
</dbReference>
<dbReference type="Pfam" id="PF00581">
    <property type="entry name" value="Rhodanese"/>
    <property type="match status" value="1"/>
</dbReference>